<evidence type="ECO:0000259" key="1">
    <source>
        <dbReference type="Pfam" id="PF13280"/>
    </source>
</evidence>
<organism evidence="3 4">
    <name type="scientific">Priestia aryabhattai</name>
    <name type="common">Bacillus aryabhattai</name>
    <dbReference type="NCBI Taxonomy" id="412384"/>
    <lineage>
        <taxon>Bacteria</taxon>
        <taxon>Bacillati</taxon>
        <taxon>Bacillota</taxon>
        <taxon>Bacilli</taxon>
        <taxon>Bacillales</taxon>
        <taxon>Bacillaceae</taxon>
        <taxon>Priestia</taxon>
    </lineage>
</organism>
<feature type="domain" description="WYL" evidence="1">
    <location>
        <begin position="145"/>
        <end position="214"/>
    </location>
</feature>
<dbReference type="PROSITE" id="PS52050">
    <property type="entry name" value="WYL"/>
    <property type="match status" value="1"/>
</dbReference>
<evidence type="ECO:0000313" key="4">
    <source>
        <dbReference type="Proteomes" id="UP001220217"/>
    </source>
</evidence>
<name>A0ABD7WYJ6_PRIAR</name>
<dbReference type="InterPro" id="IPR057727">
    <property type="entry name" value="WCX_dom"/>
</dbReference>
<feature type="domain" description="WCX" evidence="2">
    <location>
        <begin position="246"/>
        <end position="318"/>
    </location>
</feature>
<evidence type="ECO:0000259" key="2">
    <source>
        <dbReference type="Pfam" id="PF25583"/>
    </source>
</evidence>
<dbReference type="AlphaFoldDB" id="A0ABD7WYJ6"/>
<protein>
    <submittedName>
        <fullName evidence="3">WYL domain-containing protein</fullName>
    </submittedName>
</protein>
<sequence length="322" mass="38488">MSIQQNQTYRVLSMYERLSKGGALTKSNEANRFGVGEKTIQRDLESIRTFLETEKVNQFLEYDRTEKVYKLNVDNQSFLRKEEILAVVKILVESRAFPKNDMKQIINKLTDQALPRDRVFIEKLMMNEKHLYVDLKHEKSLFDLLWTLAEAIHTKRVIHVKYKREHDKEEKQHILKPLGIVFSEYYFYLIADQTKRKIDFPTIYRVDRIASCEVQPTRFRFPYQDRFQEGEFRQRIQFMYTGDLLTIKFKFTGASPQAVLDRLPTARIIDEKDEYIMFKAEVFGNGIKMWLLSQGEYIEVLEPEELRKQVMESVMRMAEKYQ</sequence>
<gene>
    <name evidence="3" type="ORF">PWO00_05540</name>
</gene>
<dbReference type="PANTHER" id="PTHR34580:SF1">
    <property type="entry name" value="PROTEIN PAFC"/>
    <property type="match status" value="1"/>
</dbReference>
<dbReference type="Pfam" id="PF13280">
    <property type="entry name" value="WYL"/>
    <property type="match status" value="1"/>
</dbReference>
<dbReference type="RefSeq" id="WP_275036926.1">
    <property type="nucleotide sequence ID" value="NZ_CP118718.1"/>
</dbReference>
<accession>A0ABD7WYJ6</accession>
<evidence type="ECO:0000313" key="3">
    <source>
        <dbReference type="EMBL" id="WEA45435.1"/>
    </source>
</evidence>
<reference evidence="3 4" key="1">
    <citation type="submission" date="2023-02" db="EMBL/GenBank/DDBJ databases">
        <title>Complete genome sequence of Priestia aryabhattai G5MAi6, a methanol-tolerant strain isolated from tap water in Hong Kong.</title>
        <authorList>
            <person name="Leung K.M."/>
            <person name="Lai G.K.K."/>
            <person name="Griffin S.D.J."/>
        </authorList>
    </citation>
    <scope>NUCLEOTIDE SEQUENCE [LARGE SCALE GENOMIC DNA]</scope>
    <source>
        <strain evidence="3 4">G5MAi6</strain>
    </source>
</reference>
<dbReference type="PANTHER" id="PTHR34580">
    <property type="match status" value="1"/>
</dbReference>
<dbReference type="EMBL" id="CP118718">
    <property type="protein sequence ID" value="WEA45435.1"/>
    <property type="molecule type" value="Genomic_DNA"/>
</dbReference>
<dbReference type="InterPro" id="IPR051534">
    <property type="entry name" value="CBASS_pafABC_assoc_protein"/>
</dbReference>
<dbReference type="InterPro" id="IPR026881">
    <property type="entry name" value="WYL_dom"/>
</dbReference>
<dbReference type="Proteomes" id="UP001220217">
    <property type="component" value="Chromosome"/>
</dbReference>
<dbReference type="Pfam" id="PF25583">
    <property type="entry name" value="WCX"/>
    <property type="match status" value="1"/>
</dbReference>
<proteinExistence type="predicted"/>